<gene>
    <name evidence="1" type="ORF">CR513_38943</name>
</gene>
<name>A0A371FQ82_MUCPR</name>
<feature type="non-terminal residue" evidence="1">
    <location>
        <position position="1"/>
    </location>
</feature>
<keyword evidence="2" id="KW-1185">Reference proteome</keyword>
<comment type="caution">
    <text evidence="1">The sequence shown here is derived from an EMBL/GenBank/DDBJ whole genome shotgun (WGS) entry which is preliminary data.</text>
</comment>
<evidence type="ECO:0000313" key="1">
    <source>
        <dbReference type="EMBL" id="RDX80499.1"/>
    </source>
</evidence>
<accession>A0A371FQ82</accession>
<sequence>MESTLHVTGIKRVKDTNFNILVGVINGNHKSLKRKVNLEVCPCLGTFFLNLRCFSWVVTNMAHSFVMIGEDFSSVGGWGPEFVYVASSRGFLASLEDLMALEL</sequence>
<reference evidence="1" key="1">
    <citation type="submission" date="2018-05" db="EMBL/GenBank/DDBJ databases">
        <title>Draft genome of Mucuna pruriens seed.</title>
        <authorList>
            <person name="Nnadi N.E."/>
            <person name="Vos R."/>
            <person name="Hasami M.H."/>
            <person name="Devisetty U.K."/>
            <person name="Aguiy J.C."/>
        </authorList>
    </citation>
    <scope>NUCLEOTIDE SEQUENCE [LARGE SCALE GENOMIC DNA]</scope>
    <source>
        <strain evidence="1">JCA_2017</strain>
    </source>
</reference>
<evidence type="ECO:0000313" key="2">
    <source>
        <dbReference type="Proteomes" id="UP000257109"/>
    </source>
</evidence>
<dbReference type="AlphaFoldDB" id="A0A371FQ82"/>
<organism evidence="1 2">
    <name type="scientific">Mucuna pruriens</name>
    <name type="common">Velvet bean</name>
    <name type="synonym">Dolichos pruriens</name>
    <dbReference type="NCBI Taxonomy" id="157652"/>
    <lineage>
        <taxon>Eukaryota</taxon>
        <taxon>Viridiplantae</taxon>
        <taxon>Streptophyta</taxon>
        <taxon>Embryophyta</taxon>
        <taxon>Tracheophyta</taxon>
        <taxon>Spermatophyta</taxon>
        <taxon>Magnoliopsida</taxon>
        <taxon>eudicotyledons</taxon>
        <taxon>Gunneridae</taxon>
        <taxon>Pentapetalae</taxon>
        <taxon>rosids</taxon>
        <taxon>fabids</taxon>
        <taxon>Fabales</taxon>
        <taxon>Fabaceae</taxon>
        <taxon>Papilionoideae</taxon>
        <taxon>50 kb inversion clade</taxon>
        <taxon>NPAAA clade</taxon>
        <taxon>indigoferoid/millettioid clade</taxon>
        <taxon>Phaseoleae</taxon>
        <taxon>Mucuna</taxon>
    </lineage>
</organism>
<dbReference type="Proteomes" id="UP000257109">
    <property type="component" value="Unassembled WGS sequence"/>
</dbReference>
<dbReference type="EMBL" id="QJKJ01008203">
    <property type="protein sequence ID" value="RDX80499.1"/>
    <property type="molecule type" value="Genomic_DNA"/>
</dbReference>
<proteinExistence type="predicted"/>
<protein>
    <submittedName>
        <fullName evidence="1">Uncharacterized protein</fullName>
    </submittedName>
</protein>